<dbReference type="Gene3D" id="1.10.357.10">
    <property type="entry name" value="Tetracycline Repressor, domain 2"/>
    <property type="match status" value="1"/>
</dbReference>
<dbReference type="InterPro" id="IPR050109">
    <property type="entry name" value="HTH-type_TetR-like_transc_reg"/>
</dbReference>
<evidence type="ECO:0000256" key="3">
    <source>
        <dbReference type="ARBA" id="ARBA00023163"/>
    </source>
</evidence>
<evidence type="ECO:0000259" key="5">
    <source>
        <dbReference type="PROSITE" id="PS50977"/>
    </source>
</evidence>
<evidence type="ECO:0000256" key="2">
    <source>
        <dbReference type="ARBA" id="ARBA00023125"/>
    </source>
</evidence>
<dbReference type="GO" id="GO:0003700">
    <property type="term" value="F:DNA-binding transcription factor activity"/>
    <property type="evidence" value="ECO:0007669"/>
    <property type="project" value="TreeGrafter"/>
</dbReference>
<dbReference type="GO" id="GO:0000976">
    <property type="term" value="F:transcription cis-regulatory region binding"/>
    <property type="evidence" value="ECO:0007669"/>
    <property type="project" value="TreeGrafter"/>
</dbReference>
<gene>
    <name evidence="6" type="ORF">SOASR030_28150</name>
</gene>
<keyword evidence="7" id="KW-1185">Reference proteome</keyword>
<protein>
    <submittedName>
        <fullName evidence="6">TetR family transcriptional regulator</fullName>
    </submittedName>
</protein>
<accession>A0AAV5N5G1</accession>
<feature type="DNA-binding region" description="H-T-H motif" evidence="4">
    <location>
        <begin position="44"/>
        <end position="63"/>
    </location>
</feature>
<evidence type="ECO:0000256" key="1">
    <source>
        <dbReference type="ARBA" id="ARBA00023015"/>
    </source>
</evidence>
<evidence type="ECO:0000256" key="4">
    <source>
        <dbReference type="PROSITE-ProRule" id="PRU00335"/>
    </source>
</evidence>
<dbReference type="InterPro" id="IPR001647">
    <property type="entry name" value="HTH_TetR"/>
</dbReference>
<dbReference type="PANTHER" id="PTHR30055">
    <property type="entry name" value="HTH-TYPE TRANSCRIPTIONAL REGULATOR RUTR"/>
    <property type="match status" value="1"/>
</dbReference>
<keyword evidence="3" id="KW-0804">Transcription</keyword>
<feature type="domain" description="HTH tetR-type" evidence="5">
    <location>
        <begin position="21"/>
        <end position="81"/>
    </location>
</feature>
<dbReference type="RefSeq" id="WP_051155856.1">
    <property type="nucleotide sequence ID" value="NZ_BRLH01000007.1"/>
</dbReference>
<reference evidence="6" key="1">
    <citation type="submission" date="2022-06" db="EMBL/GenBank/DDBJ databases">
        <title>Draft genome sequences of Leminorella grimontii str. JCM5902.</title>
        <authorList>
            <person name="Wakabayashi Y."/>
            <person name="Kojima K."/>
        </authorList>
    </citation>
    <scope>NUCLEOTIDE SEQUENCE</scope>
    <source>
        <strain evidence="6">JCM 5902</strain>
    </source>
</reference>
<dbReference type="PROSITE" id="PS50977">
    <property type="entry name" value="HTH_TETR_2"/>
    <property type="match status" value="1"/>
</dbReference>
<dbReference type="Pfam" id="PF00440">
    <property type="entry name" value="TetR_N"/>
    <property type="match status" value="1"/>
</dbReference>
<dbReference type="PANTHER" id="PTHR30055:SF234">
    <property type="entry name" value="HTH-TYPE TRANSCRIPTIONAL REGULATOR BETI"/>
    <property type="match status" value="1"/>
</dbReference>
<dbReference type="SUPFAM" id="SSF46689">
    <property type="entry name" value="Homeodomain-like"/>
    <property type="match status" value="1"/>
</dbReference>
<comment type="caution">
    <text evidence="6">The sequence shown here is derived from an EMBL/GenBank/DDBJ whole genome shotgun (WGS) entry which is preliminary data.</text>
</comment>
<dbReference type="Proteomes" id="UP001058124">
    <property type="component" value="Unassembled WGS sequence"/>
</dbReference>
<keyword evidence="2 4" id="KW-0238">DNA-binding</keyword>
<dbReference type="PRINTS" id="PR00455">
    <property type="entry name" value="HTHTETR"/>
</dbReference>
<sequence>MTKTTVTDKEPKPTQRYRDRKQTEAAILEAVSRLLARDGYNSLGINAISREAGVDKVLIYRYFGGLPEVLKAFGSSAGFWPSVDELFGEQDLQALPIDKRLQLFIDRVIDALRSRPLTLEILAMEIGAPNALTDILNTTRERWGQEIAYLLAAGYSGSVERLNIIMTVLFAGLQHLMIRARNTEVFSGIHIREDDGWQAIKRDLFWLCSRMAEGE</sequence>
<evidence type="ECO:0000313" key="6">
    <source>
        <dbReference type="EMBL" id="GKX56703.1"/>
    </source>
</evidence>
<proteinExistence type="predicted"/>
<evidence type="ECO:0000313" key="7">
    <source>
        <dbReference type="Proteomes" id="UP001058124"/>
    </source>
</evidence>
<dbReference type="EMBL" id="BRLH01000007">
    <property type="protein sequence ID" value="GKX56703.1"/>
    <property type="molecule type" value="Genomic_DNA"/>
</dbReference>
<dbReference type="AlphaFoldDB" id="A0AAV5N5G1"/>
<name>A0AAV5N5G1_9GAMM</name>
<keyword evidence="1" id="KW-0805">Transcription regulation</keyword>
<organism evidence="6 7">
    <name type="scientific">Leminorella grimontii</name>
    <dbReference type="NCBI Taxonomy" id="82981"/>
    <lineage>
        <taxon>Bacteria</taxon>
        <taxon>Pseudomonadati</taxon>
        <taxon>Pseudomonadota</taxon>
        <taxon>Gammaproteobacteria</taxon>
        <taxon>Enterobacterales</taxon>
        <taxon>Budviciaceae</taxon>
        <taxon>Leminorella</taxon>
    </lineage>
</organism>
<dbReference type="InterPro" id="IPR009057">
    <property type="entry name" value="Homeodomain-like_sf"/>
</dbReference>